<dbReference type="eggNOG" id="COG1280">
    <property type="taxonomic scope" value="Bacteria"/>
</dbReference>
<accession>H5TDU3</accession>
<evidence type="ECO:0000256" key="3">
    <source>
        <dbReference type="ARBA" id="ARBA00022692"/>
    </source>
</evidence>
<keyword evidence="8" id="KW-1185">Reference proteome</keyword>
<dbReference type="EMBL" id="BAET01000030">
    <property type="protein sequence ID" value="GAB56470.1"/>
    <property type="molecule type" value="Genomic_DNA"/>
</dbReference>
<feature type="transmembrane region" description="Helical" evidence="6">
    <location>
        <begin position="49"/>
        <end position="69"/>
    </location>
</feature>
<evidence type="ECO:0000256" key="2">
    <source>
        <dbReference type="ARBA" id="ARBA00022475"/>
    </source>
</evidence>
<proteinExistence type="predicted"/>
<keyword evidence="3 6" id="KW-0812">Transmembrane</keyword>
<evidence type="ECO:0000256" key="5">
    <source>
        <dbReference type="ARBA" id="ARBA00023136"/>
    </source>
</evidence>
<dbReference type="GO" id="GO:0042970">
    <property type="term" value="F:homoserine transmembrane transporter activity"/>
    <property type="evidence" value="ECO:0007669"/>
    <property type="project" value="TreeGrafter"/>
</dbReference>
<feature type="transmembrane region" description="Helical" evidence="6">
    <location>
        <begin position="21"/>
        <end position="43"/>
    </location>
</feature>
<gene>
    <name evidence="7" type="ORF">GPUN_2355</name>
</gene>
<sequence>MSLAMTLGMTIGVKKTLYMMAGEVIGVALVAILAVIGVASIMIQYPTAFTIFKVVGGLYLTYLGIKMWISKIYVELDTAIPLSSITPIKLTTQGFVTAVANPKGWAFMISLLPPFLDIAKPLPIQLLVLVFIIMISELICMLLYANGGKWLRQLLNKSDKAQWVNRIGGGLLVLIGVWLAFS</sequence>
<organism evidence="7 8">
    <name type="scientific">Glaciecola punicea ACAM 611</name>
    <dbReference type="NCBI Taxonomy" id="1121923"/>
    <lineage>
        <taxon>Bacteria</taxon>
        <taxon>Pseudomonadati</taxon>
        <taxon>Pseudomonadota</taxon>
        <taxon>Gammaproteobacteria</taxon>
        <taxon>Alteromonadales</taxon>
        <taxon>Alteromonadaceae</taxon>
        <taxon>Glaciecola</taxon>
    </lineage>
</organism>
<dbReference type="PANTHER" id="PTHR30086">
    <property type="entry name" value="ARGININE EXPORTER PROTEIN ARGO"/>
    <property type="match status" value="1"/>
</dbReference>
<dbReference type="AlphaFoldDB" id="H5TDU3"/>
<evidence type="ECO:0000256" key="4">
    <source>
        <dbReference type="ARBA" id="ARBA00022989"/>
    </source>
</evidence>
<dbReference type="STRING" id="56804.BAE46_08525"/>
<dbReference type="GO" id="GO:0005886">
    <property type="term" value="C:plasma membrane"/>
    <property type="evidence" value="ECO:0007669"/>
    <property type="project" value="UniProtKB-SubCell"/>
</dbReference>
<feature type="transmembrane region" description="Helical" evidence="6">
    <location>
        <begin position="163"/>
        <end position="181"/>
    </location>
</feature>
<protein>
    <submittedName>
        <fullName evidence="7">Lysine exporter protein LysE/YggA</fullName>
    </submittedName>
</protein>
<comment type="caution">
    <text evidence="7">The sequence shown here is derived from an EMBL/GenBank/DDBJ whole genome shotgun (WGS) entry which is preliminary data.</text>
</comment>
<reference evidence="7 8" key="1">
    <citation type="journal article" date="2012" name="J. Bacteriol.">
        <title>Genome sequence of proteorhodopsin-containing sea ice bacterium Glaciecola punicea ACAM 611T.</title>
        <authorList>
            <person name="Qin Q.-L."/>
            <person name="Xie B.-B."/>
            <person name="Shu Y.-L."/>
            <person name="Rong J.-C."/>
            <person name="Zhao D.-L."/>
            <person name="Zhang X.-Y."/>
            <person name="Chen X.-L."/>
            <person name="Zhou B.-C."/>
            <person name="Zhanga Y.-Z."/>
        </authorList>
    </citation>
    <scope>NUCLEOTIDE SEQUENCE [LARGE SCALE GENOMIC DNA]</scope>
    <source>
        <strain evidence="7 8">ACAM 611</strain>
    </source>
</reference>
<comment type="subcellular location">
    <subcellularLocation>
        <location evidence="1">Cell membrane</location>
        <topology evidence="1">Multi-pass membrane protein</topology>
    </subcellularLocation>
</comment>
<reference evidence="7 8" key="2">
    <citation type="journal article" date="2017" name="Antonie Van Leeuwenhoek">
        <title>Rhizobium rhizosphaerae sp. nov., a novel species isolated from rice rhizosphere.</title>
        <authorList>
            <person name="Zhao J.J."/>
            <person name="Zhang J."/>
            <person name="Zhang R.J."/>
            <person name="Zhang C.W."/>
            <person name="Yin H.Q."/>
            <person name="Zhang X.X."/>
        </authorList>
    </citation>
    <scope>NUCLEOTIDE SEQUENCE [LARGE SCALE GENOMIC DNA]</scope>
    <source>
        <strain evidence="7 8">ACAM 611</strain>
    </source>
</reference>
<keyword evidence="4 6" id="KW-1133">Transmembrane helix</keyword>
<feature type="transmembrane region" description="Helical" evidence="6">
    <location>
        <begin position="124"/>
        <end position="143"/>
    </location>
</feature>
<keyword evidence="5 6" id="KW-0472">Membrane</keyword>
<evidence type="ECO:0000256" key="6">
    <source>
        <dbReference type="SAM" id="Phobius"/>
    </source>
</evidence>
<dbReference type="PANTHER" id="PTHR30086:SF5">
    <property type="entry name" value="HOMOGENTISATE EXPORT PROTEIN"/>
    <property type="match status" value="1"/>
</dbReference>
<dbReference type="Pfam" id="PF01810">
    <property type="entry name" value="LysE"/>
    <property type="match status" value="1"/>
</dbReference>
<evidence type="ECO:0000256" key="1">
    <source>
        <dbReference type="ARBA" id="ARBA00004651"/>
    </source>
</evidence>
<dbReference type="Proteomes" id="UP000053586">
    <property type="component" value="Unassembled WGS sequence"/>
</dbReference>
<keyword evidence="2" id="KW-1003">Cell membrane</keyword>
<evidence type="ECO:0000313" key="8">
    <source>
        <dbReference type="Proteomes" id="UP000053586"/>
    </source>
</evidence>
<feature type="transmembrane region" description="Helical" evidence="6">
    <location>
        <begin position="90"/>
        <end position="112"/>
    </location>
</feature>
<name>H5TDU3_9ALTE</name>
<dbReference type="InterPro" id="IPR001123">
    <property type="entry name" value="LeuE-type"/>
</dbReference>
<evidence type="ECO:0000313" key="7">
    <source>
        <dbReference type="EMBL" id="GAB56470.1"/>
    </source>
</evidence>